<dbReference type="InterPro" id="IPR038765">
    <property type="entry name" value="Papain-like_cys_pep_sf"/>
</dbReference>
<accession>A0ABV6Z0P5</accession>
<reference evidence="4 5" key="1">
    <citation type="submission" date="2024-09" db="EMBL/GenBank/DDBJ databases">
        <title>Laminarin stimulates single cell rates of sulfate reduction while oxygen inhibits transcriptomic activity in coastal marine sediment.</title>
        <authorList>
            <person name="Lindsay M."/>
            <person name="Orcutt B."/>
            <person name="Emerson D."/>
            <person name="Stepanauskas R."/>
            <person name="D'Angelo T."/>
        </authorList>
    </citation>
    <scope>NUCLEOTIDE SEQUENCE [LARGE SCALE GENOMIC DNA]</scope>
    <source>
        <strain evidence="4">SAG AM-311-K15</strain>
    </source>
</reference>
<organism evidence="4 5">
    <name type="scientific">candidate division CSSED10-310 bacterium</name>
    <dbReference type="NCBI Taxonomy" id="2855610"/>
    <lineage>
        <taxon>Bacteria</taxon>
        <taxon>Bacteria division CSSED10-310</taxon>
    </lineage>
</organism>
<dbReference type="InterPro" id="IPR002931">
    <property type="entry name" value="Transglutaminase-like"/>
</dbReference>
<feature type="signal peptide" evidence="2">
    <location>
        <begin position="1"/>
        <end position="27"/>
    </location>
</feature>
<dbReference type="InterPro" id="IPR011990">
    <property type="entry name" value="TPR-like_helical_dom_sf"/>
</dbReference>
<comment type="caution">
    <text evidence="4">The sequence shown here is derived from an EMBL/GenBank/DDBJ whole genome shotgun (WGS) entry which is preliminary data.</text>
</comment>
<dbReference type="Proteomes" id="UP001594351">
    <property type="component" value="Unassembled WGS sequence"/>
</dbReference>
<evidence type="ECO:0000256" key="1">
    <source>
        <dbReference type="PROSITE-ProRule" id="PRU00339"/>
    </source>
</evidence>
<name>A0ABV6Z0P5_UNCC1</name>
<dbReference type="Pfam" id="PF13181">
    <property type="entry name" value="TPR_8"/>
    <property type="match status" value="3"/>
</dbReference>
<feature type="repeat" description="TPR" evidence="1">
    <location>
        <begin position="269"/>
        <end position="302"/>
    </location>
</feature>
<keyword evidence="2" id="KW-0732">Signal</keyword>
<evidence type="ECO:0000313" key="5">
    <source>
        <dbReference type="Proteomes" id="UP001594351"/>
    </source>
</evidence>
<dbReference type="PANTHER" id="PTHR44809">
    <property type="match status" value="1"/>
</dbReference>
<feature type="repeat" description="TPR" evidence="1">
    <location>
        <begin position="235"/>
        <end position="268"/>
    </location>
</feature>
<dbReference type="SMART" id="SM00028">
    <property type="entry name" value="TPR"/>
    <property type="match status" value="3"/>
</dbReference>
<proteinExistence type="predicted"/>
<dbReference type="Pfam" id="PF01841">
    <property type="entry name" value="Transglut_core"/>
    <property type="match status" value="1"/>
</dbReference>
<dbReference type="PROSITE" id="PS50005">
    <property type="entry name" value="TPR"/>
    <property type="match status" value="2"/>
</dbReference>
<dbReference type="Gene3D" id="1.25.40.10">
    <property type="entry name" value="Tetratricopeptide repeat domain"/>
    <property type="match status" value="2"/>
</dbReference>
<dbReference type="SUPFAM" id="SSF54001">
    <property type="entry name" value="Cysteine proteinases"/>
    <property type="match status" value="1"/>
</dbReference>
<evidence type="ECO:0000313" key="4">
    <source>
        <dbReference type="EMBL" id="MFC1852015.1"/>
    </source>
</evidence>
<dbReference type="SUPFAM" id="SSF48452">
    <property type="entry name" value="TPR-like"/>
    <property type="match status" value="1"/>
</dbReference>
<dbReference type="EMBL" id="JBHPBY010000254">
    <property type="protein sequence ID" value="MFC1852015.1"/>
    <property type="molecule type" value="Genomic_DNA"/>
</dbReference>
<dbReference type="InterPro" id="IPR019734">
    <property type="entry name" value="TPR_rpt"/>
</dbReference>
<feature type="domain" description="Transglutaminase-like" evidence="3">
    <location>
        <begin position="63"/>
        <end position="164"/>
    </location>
</feature>
<sequence length="367" mass="42360">MNYFHKRILFTALLCCVSLITSCPSHTYIYSYEDLHGLLEDRVTLEEKEKIVIPFEANAEMKAFAMRISRSGQGTNSRCKRLVEGILNKSELNVQYNKALSKTAIDLFYEGEGNCLAYTNLFIALARSVGIRAFYVDASLLVSDVEEKEGMIVNNGHICAAVYAEPELLFIDFTKRVYKHIIGYKFIDDAEAIAHYYNNLGYEKRKVGQRKFSKAENMEGIDEFVMATKVCPDFYRAYNNLGVAYQQLGNFPKAIDYYKQAIAINAEFASAYSNLGMIFFSTDDFTQAQKYFRKAIRYAKSNHYNYYYLGVIEMKKKNFKEAQKLLMKACRIREDFSLAHLSLSQIYRQQGDLEKADKELEKARHKK</sequence>
<keyword evidence="1" id="KW-0802">TPR repeat</keyword>
<keyword evidence="5" id="KW-1185">Reference proteome</keyword>
<protein>
    <submittedName>
        <fullName evidence="4">Tetratricopeptide repeat protein</fullName>
    </submittedName>
</protein>
<dbReference type="InterPro" id="IPR052943">
    <property type="entry name" value="TMTC_O-mannosyl-trnsfr"/>
</dbReference>
<dbReference type="Pfam" id="PF00515">
    <property type="entry name" value="TPR_1"/>
    <property type="match status" value="1"/>
</dbReference>
<gene>
    <name evidence="4" type="ORF">ACFL27_17620</name>
</gene>
<dbReference type="PROSITE" id="PS50293">
    <property type="entry name" value="TPR_REGION"/>
    <property type="match status" value="2"/>
</dbReference>
<dbReference type="Gene3D" id="3.10.620.30">
    <property type="match status" value="1"/>
</dbReference>
<feature type="chain" id="PRO_5045337022" evidence="2">
    <location>
        <begin position="28"/>
        <end position="367"/>
    </location>
</feature>
<dbReference type="PANTHER" id="PTHR44809:SF1">
    <property type="entry name" value="PROTEIN O-MANNOSYL-TRANSFERASE TMTC1"/>
    <property type="match status" value="1"/>
</dbReference>
<evidence type="ECO:0000259" key="3">
    <source>
        <dbReference type="Pfam" id="PF01841"/>
    </source>
</evidence>
<dbReference type="PROSITE" id="PS51257">
    <property type="entry name" value="PROKAR_LIPOPROTEIN"/>
    <property type="match status" value="1"/>
</dbReference>
<evidence type="ECO:0000256" key="2">
    <source>
        <dbReference type="SAM" id="SignalP"/>
    </source>
</evidence>